<keyword evidence="3" id="KW-1185">Reference proteome</keyword>
<dbReference type="Proteomes" id="UP001189429">
    <property type="component" value="Unassembled WGS sequence"/>
</dbReference>
<evidence type="ECO:0000313" key="2">
    <source>
        <dbReference type="EMBL" id="CAK0847459.1"/>
    </source>
</evidence>
<proteinExistence type="predicted"/>
<feature type="region of interest" description="Disordered" evidence="1">
    <location>
        <begin position="1"/>
        <end position="33"/>
    </location>
</feature>
<sequence>DSFAELEAALSSQTQAEDSQPPDSMGISEQSLCADAQPREPFDPLRPMASAIPVKAVAERSKFFASLVVDNLLCSAISRDEAHRKSTCAFANAFASLLKQDLAMGVVPVFYAGCPFDLLTSLRQAAFLIDVGSGNAQEDYADRHAKFDQFCTTAKGGSDHGIQKSAPASLGTAERRSQQMIYATGTHEATLKIFNNLKPIDTVFKKRPWEQMVAFVENYRVWKSTSNKTTGNAFQTPLAFARAASHLKPGAHALMGEKKYTKPLDPFVTSLETATKQFPEQPLLQTALGSTKQLKMEKNTAHHSTRIEAGCAALQGVKVTTGAKSMLLNTIVGASGWMVEHFNGEKEDASLSPLAYATLKAAELLHMGTPNVQKPPNEIRLLGLLLQDMQAVADLQADLVKRGPMQGRGSERDLAKEEHNCGRHNIAKYNALVQGAVKTVETLSKASNFQGVAERFAKYRKDRLSYSENLADAVTFAANKIEDSGLRAKQADLEKVAGGLLDGKHWSEHLYDNATTMDELAQANPLATFQAKKDKDLK</sequence>
<dbReference type="EMBL" id="CAUYUJ010014902">
    <property type="protein sequence ID" value="CAK0847459.1"/>
    <property type="molecule type" value="Genomic_DNA"/>
</dbReference>
<reference evidence="2" key="1">
    <citation type="submission" date="2023-10" db="EMBL/GenBank/DDBJ databases">
        <authorList>
            <person name="Chen Y."/>
            <person name="Shah S."/>
            <person name="Dougan E. K."/>
            <person name="Thang M."/>
            <person name="Chan C."/>
        </authorList>
    </citation>
    <scope>NUCLEOTIDE SEQUENCE [LARGE SCALE GENOMIC DNA]</scope>
</reference>
<gene>
    <name evidence="2" type="ORF">PCOR1329_LOCUS40651</name>
</gene>
<feature type="compositionally biased region" description="Polar residues" evidence="1">
    <location>
        <begin position="10"/>
        <end position="31"/>
    </location>
</feature>
<evidence type="ECO:0000256" key="1">
    <source>
        <dbReference type="SAM" id="MobiDB-lite"/>
    </source>
</evidence>
<organism evidence="2 3">
    <name type="scientific">Prorocentrum cordatum</name>
    <dbReference type="NCBI Taxonomy" id="2364126"/>
    <lineage>
        <taxon>Eukaryota</taxon>
        <taxon>Sar</taxon>
        <taxon>Alveolata</taxon>
        <taxon>Dinophyceae</taxon>
        <taxon>Prorocentrales</taxon>
        <taxon>Prorocentraceae</taxon>
        <taxon>Prorocentrum</taxon>
    </lineage>
</organism>
<feature type="non-terminal residue" evidence="2">
    <location>
        <position position="538"/>
    </location>
</feature>
<name>A0ABN9TN21_9DINO</name>
<accession>A0ABN9TN21</accession>
<comment type="caution">
    <text evidence="2">The sequence shown here is derived from an EMBL/GenBank/DDBJ whole genome shotgun (WGS) entry which is preliminary data.</text>
</comment>
<feature type="non-terminal residue" evidence="2">
    <location>
        <position position="1"/>
    </location>
</feature>
<protein>
    <submittedName>
        <fullName evidence="2">Uncharacterized protein</fullName>
    </submittedName>
</protein>
<evidence type="ECO:0000313" key="3">
    <source>
        <dbReference type="Proteomes" id="UP001189429"/>
    </source>
</evidence>